<evidence type="ECO:0000313" key="5">
    <source>
        <dbReference type="Proteomes" id="UP000504637"/>
    </source>
</evidence>
<keyword evidence="2" id="KW-0496">Mitochondrion</keyword>
<protein>
    <recommendedName>
        <fullName evidence="7">Ribosomal protein S36, mitochondrial</fullName>
    </recommendedName>
</protein>
<dbReference type="PANTHER" id="PTHR31601:SF2">
    <property type="entry name" value="ALPHA-KETOGLUTARATE DEHYDROGENASE COMPONENT 4"/>
    <property type="match status" value="1"/>
</dbReference>
<comment type="subcellular location">
    <subcellularLocation>
        <location evidence="1">Mitochondrion</location>
    </subcellularLocation>
</comment>
<evidence type="ECO:0008006" key="7">
    <source>
        <dbReference type="Google" id="ProtNLM"/>
    </source>
</evidence>
<dbReference type="GO" id="GO:0005739">
    <property type="term" value="C:mitochondrion"/>
    <property type="evidence" value="ECO:0007669"/>
    <property type="project" value="UniProtKB-SubCell"/>
</dbReference>
<reference evidence="6" key="3">
    <citation type="submission" date="2025-08" db="UniProtKB">
        <authorList>
            <consortium name="RefSeq"/>
        </authorList>
    </citation>
    <scope>IDENTIFICATION</scope>
    <source>
        <strain evidence="6">CBS 342.82</strain>
    </source>
</reference>
<dbReference type="AlphaFoldDB" id="A0A6J3LP90"/>
<evidence type="ECO:0000256" key="2">
    <source>
        <dbReference type="ARBA" id="ARBA00023128"/>
    </source>
</evidence>
<reference evidence="6" key="1">
    <citation type="submission" date="2020-01" db="EMBL/GenBank/DDBJ databases">
        <authorList>
            <consortium name="DOE Joint Genome Institute"/>
            <person name="Haridas S."/>
            <person name="Albert R."/>
            <person name="Binder M."/>
            <person name="Bloem J."/>
            <person name="Labutti K."/>
            <person name="Salamov A."/>
            <person name="Andreopoulos B."/>
            <person name="Baker S.E."/>
            <person name="Barry K."/>
            <person name="Bills G."/>
            <person name="Bluhm B.H."/>
            <person name="Cannon C."/>
            <person name="Castanera R."/>
            <person name="Culley D.E."/>
            <person name="Daum C."/>
            <person name="Ezra D."/>
            <person name="Gonzalez J.B."/>
            <person name="Henrissat B."/>
            <person name="Kuo A."/>
            <person name="Liang C."/>
            <person name="Lipzen A."/>
            <person name="Lutzoni F."/>
            <person name="Magnuson J."/>
            <person name="Mondo S."/>
            <person name="Nolan M."/>
            <person name="Ohm R."/>
            <person name="Pangilinan J."/>
            <person name="Park H.-J."/>
            <person name="Ramirez L."/>
            <person name="Alfaro M."/>
            <person name="Sun H."/>
            <person name="Tritt A."/>
            <person name="Yoshinaga Y."/>
            <person name="Zwiers L.-H."/>
            <person name="Turgeon B.G."/>
            <person name="Goodwin S.B."/>
            <person name="Spatafora J.W."/>
            <person name="Crous P.W."/>
            <person name="Grigoriev I.V."/>
        </authorList>
    </citation>
    <scope>NUCLEOTIDE SEQUENCE</scope>
    <source>
        <strain evidence="6">CBS 342.82</strain>
    </source>
</reference>
<dbReference type="Proteomes" id="UP000504637">
    <property type="component" value="Unplaced"/>
</dbReference>
<dbReference type="OrthoDB" id="2116030at2759"/>
<reference evidence="6" key="2">
    <citation type="submission" date="2020-04" db="EMBL/GenBank/DDBJ databases">
        <authorList>
            <consortium name="NCBI Genome Project"/>
        </authorList>
    </citation>
    <scope>NUCLEOTIDE SEQUENCE</scope>
    <source>
        <strain evidence="6">CBS 342.82</strain>
    </source>
</reference>
<dbReference type="GeneID" id="54363932"/>
<feature type="region of interest" description="Disordered" evidence="4">
    <location>
        <begin position="1"/>
        <end position="100"/>
    </location>
</feature>
<dbReference type="GO" id="GO:0006103">
    <property type="term" value="P:2-oxoglutarate metabolic process"/>
    <property type="evidence" value="ECO:0007669"/>
    <property type="project" value="InterPro"/>
</dbReference>
<dbReference type="InterPro" id="IPR020373">
    <property type="entry name" value="Kgd4/YMR-31"/>
</dbReference>
<comment type="similarity">
    <text evidence="3">Belongs to the alpha-ketoglutarate dehydrogenase component 4 family.</text>
</comment>
<name>A0A6J3LP90_9PEZI</name>
<dbReference type="PANTHER" id="PTHR31601">
    <property type="entry name" value="28S RIBOSOMAL PROTEIN S36, MITOCHONDRIAL"/>
    <property type="match status" value="1"/>
</dbReference>
<dbReference type="RefSeq" id="XP_033454817.1">
    <property type="nucleotide sequence ID" value="XM_033606132.1"/>
</dbReference>
<organism evidence="6">
    <name type="scientific">Dissoconium aciculare CBS 342.82</name>
    <dbReference type="NCBI Taxonomy" id="1314786"/>
    <lineage>
        <taxon>Eukaryota</taxon>
        <taxon>Fungi</taxon>
        <taxon>Dikarya</taxon>
        <taxon>Ascomycota</taxon>
        <taxon>Pezizomycotina</taxon>
        <taxon>Dothideomycetes</taxon>
        <taxon>Dothideomycetidae</taxon>
        <taxon>Mycosphaerellales</taxon>
        <taxon>Dissoconiaceae</taxon>
        <taxon>Dissoconium</taxon>
    </lineage>
</organism>
<keyword evidence="5" id="KW-1185">Reference proteome</keyword>
<dbReference type="Pfam" id="PF10937">
    <property type="entry name" value="Kgd4-YMR31"/>
    <property type="match status" value="1"/>
</dbReference>
<gene>
    <name evidence="6" type="ORF">K489DRAFT_385548</name>
</gene>
<sequence>MQATRALFQRQSMIRFVGKRAPSAHTDFTPRPHPESPSATLPESFAAYREKATQHGPLKSQPQQQQTPTPSASTQKTQQAPQPLSIGAQSGRSLGAVKPAANQFWDRNDLPQRFHRTPFTQAEIDAIETGGASLLA</sequence>
<accession>A0A6J3LP90</accession>
<evidence type="ECO:0000256" key="3">
    <source>
        <dbReference type="ARBA" id="ARBA00043970"/>
    </source>
</evidence>
<evidence type="ECO:0000313" key="6">
    <source>
        <dbReference type="RefSeq" id="XP_033454817.1"/>
    </source>
</evidence>
<feature type="compositionally biased region" description="Low complexity" evidence="4">
    <location>
        <begin position="59"/>
        <end position="80"/>
    </location>
</feature>
<evidence type="ECO:0000256" key="4">
    <source>
        <dbReference type="SAM" id="MobiDB-lite"/>
    </source>
</evidence>
<proteinExistence type="inferred from homology"/>
<evidence type="ECO:0000256" key="1">
    <source>
        <dbReference type="ARBA" id="ARBA00004173"/>
    </source>
</evidence>
<dbReference type="GO" id="GO:0004591">
    <property type="term" value="F:oxoglutarate dehydrogenase (succinyl-transferring) activity"/>
    <property type="evidence" value="ECO:0007669"/>
    <property type="project" value="TreeGrafter"/>
</dbReference>